<dbReference type="AlphaFoldDB" id="A0A9W8H587"/>
<dbReference type="EC" id="6.3.1.14" evidence="1"/>
<evidence type="ECO:0000256" key="3">
    <source>
        <dbReference type="ARBA" id="ARBA00029814"/>
    </source>
</evidence>
<evidence type="ECO:0000256" key="1">
    <source>
        <dbReference type="ARBA" id="ARBA00012089"/>
    </source>
</evidence>
<sequence>MVPPPPTPPPRAAVAFTGGKDSVLALHLVTAFRHLHPTAQHLMPVVLVTFRPLDSTDDFKAHSQHWTALLAQSLGLPLVTKHISAPFEQSYRAAIKELHRDHQVVRLVTGDILDIGEGFMDRAVQNTGVQLVRPLWNLSNDRVLDLLATVGVEYVVTLTHLDKIPRVLSERLLGRRVTREYLLEMFEWYERTEGRDLRNEVDWVGEYGEMHSMVVDCPMFRCRVVHSGTSTKLHETPYGSYSYLVPDEIHMLPKDVSS</sequence>
<dbReference type="EMBL" id="JANBUM010000493">
    <property type="protein sequence ID" value="KAJ2776451.1"/>
    <property type="molecule type" value="Genomic_DNA"/>
</dbReference>
<evidence type="ECO:0000259" key="6">
    <source>
        <dbReference type="Pfam" id="PF01902"/>
    </source>
</evidence>
<dbReference type="InterPro" id="IPR002761">
    <property type="entry name" value="Diphthami_syn_dom"/>
</dbReference>
<evidence type="ECO:0000256" key="4">
    <source>
        <dbReference type="ARBA" id="ARBA00031552"/>
    </source>
</evidence>
<dbReference type="OrthoDB" id="686384at2759"/>
<proteinExistence type="predicted"/>
<comment type="catalytic activity">
    <reaction evidence="5">
        <text>diphthine-[translation elongation factor 2] + NH4(+) + ATP = diphthamide-[translation elongation factor 2] + AMP + diphosphate + H(+)</text>
        <dbReference type="Rhea" id="RHEA:19753"/>
        <dbReference type="Rhea" id="RHEA-COMP:10172"/>
        <dbReference type="Rhea" id="RHEA-COMP:10174"/>
        <dbReference type="ChEBI" id="CHEBI:15378"/>
        <dbReference type="ChEBI" id="CHEBI:16692"/>
        <dbReference type="ChEBI" id="CHEBI:28938"/>
        <dbReference type="ChEBI" id="CHEBI:30616"/>
        <dbReference type="ChEBI" id="CHEBI:33019"/>
        <dbReference type="ChEBI" id="CHEBI:82696"/>
        <dbReference type="ChEBI" id="CHEBI:456215"/>
        <dbReference type="EC" id="6.3.1.14"/>
    </reaction>
</comment>
<accession>A0A9W8H587</accession>
<comment type="caution">
    <text evidence="7">The sequence shown here is derived from an EMBL/GenBank/DDBJ whole genome shotgun (WGS) entry which is preliminary data.</text>
</comment>
<dbReference type="Gene3D" id="3.40.50.620">
    <property type="entry name" value="HUPs"/>
    <property type="match status" value="1"/>
</dbReference>
<gene>
    <name evidence="7" type="ORF">GGI15_004841</name>
</gene>
<evidence type="ECO:0000313" key="8">
    <source>
        <dbReference type="Proteomes" id="UP001140172"/>
    </source>
</evidence>
<dbReference type="Proteomes" id="UP001140172">
    <property type="component" value="Unassembled WGS sequence"/>
</dbReference>
<name>A0A9W8H587_9FUNG</name>
<reference evidence="7" key="1">
    <citation type="submission" date="2022-07" db="EMBL/GenBank/DDBJ databases">
        <title>Phylogenomic reconstructions and comparative analyses of Kickxellomycotina fungi.</title>
        <authorList>
            <person name="Reynolds N.K."/>
            <person name="Stajich J.E."/>
            <person name="Barry K."/>
            <person name="Grigoriev I.V."/>
            <person name="Crous P."/>
            <person name="Smith M.E."/>
        </authorList>
    </citation>
    <scope>NUCLEOTIDE SEQUENCE</scope>
    <source>
        <strain evidence="7">BCRC 34489</strain>
    </source>
</reference>
<dbReference type="GO" id="GO:0017178">
    <property type="term" value="F:diphthine-ammonia ligase activity"/>
    <property type="evidence" value="ECO:0007669"/>
    <property type="project" value="UniProtKB-EC"/>
</dbReference>
<feature type="domain" description="Diphthamide synthase" evidence="6">
    <location>
        <begin position="11"/>
        <end position="226"/>
    </location>
</feature>
<keyword evidence="8" id="KW-1185">Reference proteome</keyword>
<dbReference type="InterPro" id="IPR014729">
    <property type="entry name" value="Rossmann-like_a/b/a_fold"/>
</dbReference>
<dbReference type="SUPFAM" id="SSF52402">
    <property type="entry name" value="Adenine nucleotide alpha hydrolases-like"/>
    <property type="match status" value="1"/>
</dbReference>
<evidence type="ECO:0000313" key="7">
    <source>
        <dbReference type="EMBL" id="KAJ2776451.1"/>
    </source>
</evidence>
<organism evidence="7 8">
    <name type="scientific">Coemansia interrupta</name>
    <dbReference type="NCBI Taxonomy" id="1126814"/>
    <lineage>
        <taxon>Eukaryota</taxon>
        <taxon>Fungi</taxon>
        <taxon>Fungi incertae sedis</taxon>
        <taxon>Zoopagomycota</taxon>
        <taxon>Kickxellomycotina</taxon>
        <taxon>Kickxellomycetes</taxon>
        <taxon>Kickxellales</taxon>
        <taxon>Kickxellaceae</taxon>
        <taxon>Coemansia</taxon>
    </lineage>
</organism>
<protein>
    <recommendedName>
        <fullName evidence="2">Diphthine--ammonia ligase</fullName>
        <ecNumber evidence="1">6.3.1.14</ecNumber>
    </recommendedName>
    <alternativeName>
        <fullName evidence="3">Diphthamide synthase</fullName>
    </alternativeName>
    <alternativeName>
        <fullName evidence="4">Diphthamide synthetase</fullName>
    </alternativeName>
</protein>
<evidence type="ECO:0000256" key="5">
    <source>
        <dbReference type="ARBA" id="ARBA00048108"/>
    </source>
</evidence>
<dbReference type="Pfam" id="PF01902">
    <property type="entry name" value="Diphthami_syn_2"/>
    <property type="match status" value="1"/>
</dbReference>
<dbReference type="Gene3D" id="3.90.1490.10">
    <property type="entry name" value="putative n-type atp pyrophosphatase, domain 2"/>
    <property type="match status" value="1"/>
</dbReference>
<evidence type="ECO:0000256" key="2">
    <source>
        <dbReference type="ARBA" id="ARBA00018426"/>
    </source>
</evidence>